<proteinExistence type="inferred from homology"/>
<dbReference type="InterPro" id="IPR045621">
    <property type="entry name" value="BPD_transp_1_N"/>
</dbReference>
<evidence type="ECO:0000313" key="10">
    <source>
        <dbReference type="Proteomes" id="UP000075025"/>
    </source>
</evidence>
<reference evidence="9 10" key="1">
    <citation type="journal article" date="2016" name="Front. Microbiol.">
        <title>Genomic Resource of Rice Seed Associated Bacteria.</title>
        <authorList>
            <person name="Midha S."/>
            <person name="Bansal K."/>
            <person name="Sharma S."/>
            <person name="Kumar N."/>
            <person name="Patil P.P."/>
            <person name="Chaudhry V."/>
            <person name="Patil P.B."/>
        </authorList>
    </citation>
    <scope>NUCLEOTIDE SEQUENCE [LARGE SCALE GENOMIC DNA]</scope>
    <source>
        <strain evidence="9 10">NS220</strain>
    </source>
</reference>
<keyword evidence="2 7" id="KW-0813">Transport</keyword>
<protein>
    <submittedName>
        <fullName evidence="9">Peptide ABC transporter</fullName>
    </submittedName>
</protein>
<dbReference type="GO" id="GO:0005886">
    <property type="term" value="C:plasma membrane"/>
    <property type="evidence" value="ECO:0007669"/>
    <property type="project" value="UniProtKB-SubCell"/>
</dbReference>
<dbReference type="InterPro" id="IPR035906">
    <property type="entry name" value="MetI-like_sf"/>
</dbReference>
<name>A0A147EW64_MICTE</name>
<comment type="caution">
    <text evidence="9">The sequence shown here is derived from an EMBL/GenBank/DDBJ whole genome shotgun (WGS) entry which is preliminary data.</text>
</comment>
<keyword evidence="5 7" id="KW-1133">Transmembrane helix</keyword>
<feature type="transmembrane region" description="Helical" evidence="7">
    <location>
        <begin position="234"/>
        <end position="261"/>
    </location>
</feature>
<dbReference type="EMBL" id="LDRT01000069">
    <property type="protein sequence ID" value="KTR93926.1"/>
    <property type="molecule type" value="Genomic_DNA"/>
</dbReference>
<evidence type="ECO:0000256" key="3">
    <source>
        <dbReference type="ARBA" id="ARBA00022475"/>
    </source>
</evidence>
<dbReference type="InterPro" id="IPR000515">
    <property type="entry name" value="MetI-like"/>
</dbReference>
<comment type="subcellular location">
    <subcellularLocation>
        <location evidence="1 7">Cell membrane</location>
        <topology evidence="1 7">Multi-pass membrane protein</topology>
    </subcellularLocation>
</comment>
<feature type="transmembrane region" description="Helical" evidence="7">
    <location>
        <begin position="134"/>
        <end position="161"/>
    </location>
</feature>
<evidence type="ECO:0000313" key="9">
    <source>
        <dbReference type="EMBL" id="KTR93926.1"/>
    </source>
</evidence>
<keyword evidence="6 7" id="KW-0472">Membrane</keyword>
<dbReference type="PROSITE" id="PS50928">
    <property type="entry name" value="ABC_TM1"/>
    <property type="match status" value="1"/>
</dbReference>
<accession>A0A147EW64</accession>
<dbReference type="GO" id="GO:0055085">
    <property type="term" value="P:transmembrane transport"/>
    <property type="evidence" value="ECO:0007669"/>
    <property type="project" value="InterPro"/>
</dbReference>
<sequence length="318" mass="33644">MLRYLAQRLLALLPTVAVPLVLVFLLLRLAPGDPAAILLGDSATPDQVAALREQLGLNAPLWEQFGRFLGDVVTLRLGDSLFLGKPVVAVIPDYALVTLEISVIALIVALVLGIGLGALAAFRNGRPAGRVATALGIIGISVPQFVVALILIVVFAAWLHWFNVGGFVPMSKGFWPHLRSITLPALSLGIAESAFVARITRGAILDVVREPFVTTARSLGVAPRRIGAVHIVRVAALPIMTVAGLLVASLLSGSAVVETIFGVPGMGRLLLDAVGRRDYSLVQGIVLFTGLFVIIVNLLVDLSYSVVDPRVRLGRKSA</sequence>
<feature type="domain" description="ABC transmembrane type-1" evidence="8">
    <location>
        <begin position="95"/>
        <end position="304"/>
    </location>
</feature>
<evidence type="ECO:0000259" key="8">
    <source>
        <dbReference type="PROSITE" id="PS50928"/>
    </source>
</evidence>
<evidence type="ECO:0000256" key="2">
    <source>
        <dbReference type="ARBA" id="ARBA00022448"/>
    </source>
</evidence>
<dbReference type="PANTHER" id="PTHR43163">
    <property type="entry name" value="DIPEPTIDE TRANSPORT SYSTEM PERMEASE PROTEIN DPPB-RELATED"/>
    <property type="match status" value="1"/>
</dbReference>
<dbReference type="Proteomes" id="UP000075025">
    <property type="component" value="Unassembled WGS sequence"/>
</dbReference>
<evidence type="ECO:0000256" key="7">
    <source>
        <dbReference type="RuleBase" id="RU363032"/>
    </source>
</evidence>
<dbReference type="Pfam" id="PF19300">
    <property type="entry name" value="BPD_transp_1_N"/>
    <property type="match status" value="1"/>
</dbReference>
<evidence type="ECO:0000256" key="5">
    <source>
        <dbReference type="ARBA" id="ARBA00022989"/>
    </source>
</evidence>
<comment type="similarity">
    <text evidence="7">Belongs to the binding-protein-dependent transport system permease family.</text>
</comment>
<organism evidence="9 10">
    <name type="scientific">Microbacterium testaceum</name>
    <name type="common">Aureobacterium testaceum</name>
    <name type="synonym">Brevibacterium testaceum</name>
    <dbReference type="NCBI Taxonomy" id="2033"/>
    <lineage>
        <taxon>Bacteria</taxon>
        <taxon>Bacillati</taxon>
        <taxon>Actinomycetota</taxon>
        <taxon>Actinomycetes</taxon>
        <taxon>Micrococcales</taxon>
        <taxon>Microbacteriaceae</taxon>
        <taxon>Microbacterium</taxon>
    </lineage>
</organism>
<dbReference type="PATRIC" id="fig|2033.6.peg.3312"/>
<dbReference type="PANTHER" id="PTHR43163:SF6">
    <property type="entry name" value="DIPEPTIDE TRANSPORT SYSTEM PERMEASE PROTEIN DPPB-RELATED"/>
    <property type="match status" value="1"/>
</dbReference>
<dbReference type="AlphaFoldDB" id="A0A147EW64"/>
<dbReference type="SUPFAM" id="SSF161098">
    <property type="entry name" value="MetI-like"/>
    <property type="match status" value="1"/>
</dbReference>
<feature type="transmembrane region" description="Helical" evidence="7">
    <location>
        <begin position="281"/>
        <end position="307"/>
    </location>
</feature>
<dbReference type="CDD" id="cd06261">
    <property type="entry name" value="TM_PBP2"/>
    <property type="match status" value="1"/>
</dbReference>
<gene>
    <name evidence="9" type="ORF">NS220_10860</name>
</gene>
<dbReference type="OrthoDB" id="5169641at2"/>
<evidence type="ECO:0000256" key="1">
    <source>
        <dbReference type="ARBA" id="ARBA00004651"/>
    </source>
</evidence>
<dbReference type="Pfam" id="PF00528">
    <property type="entry name" value="BPD_transp_1"/>
    <property type="match status" value="1"/>
</dbReference>
<evidence type="ECO:0000256" key="6">
    <source>
        <dbReference type="ARBA" id="ARBA00023136"/>
    </source>
</evidence>
<feature type="transmembrane region" description="Helical" evidence="7">
    <location>
        <begin position="101"/>
        <end position="122"/>
    </location>
</feature>
<keyword evidence="4 7" id="KW-0812">Transmembrane</keyword>
<evidence type="ECO:0000256" key="4">
    <source>
        <dbReference type="ARBA" id="ARBA00022692"/>
    </source>
</evidence>
<keyword evidence="3" id="KW-1003">Cell membrane</keyword>
<feature type="transmembrane region" description="Helical" evidence="7">
    <location>
        <begin position="181"/>
        <end position="199"/>
    </location>
</feature>
<dbReference type="Gene3D" id="1.10.3720.10">
    <property type="entry name" value="MetI-like"/>
    <property type="match status" value="1"/>
</dbReference>